<dbReference type="AlphaFoldDB" id="A0A0E0CPL0"/>
<dbReference type="Proteomes" id="UP000008021">
    <property type="component" value="Chromosome 2"/>
</dbReference>
<name>A0A0E0CPL0_9ORYZ</name>
<evidence type="ECO:0000313" key="2">
    <source>
        <dbReference type="Proteomes" id="UP000008021"/>
    </source>
</evidence>
<accession>A0A0E0CPL0</accession>
<organism evidence="1">
    <name type="scientific">Oryza meridionalis</name>
    <dbReference type="NCBI Taxonomy" id="40149"/>
    <lineage>
        <taxon>Eukaryota</taxon>
        <taxon>Viridiplantae</taxon>
        <taxon>Streptophyta</taxon>
        <taxon>Embryophyta</taxon>
        <taxon>Tracheophyta</taxon>
        <taxon>Spermatophyta</taxon>
        <taxon>Magnoliopsida</taxon>
        <taxon>Liliopsida</taxon>
        <taxon>Poales</taxon>
        <taxon>Poaceae</taxon>
        <taxon>BOP clade</taxon>
        <taxon>Oryzoideae</taxon>
        <taxon>Oryzeae</taxon>
        <taxon>Oryzinae</taxon>
        <taxon>Oryza</taxon>
    </lineage>
</organism>
<sequence length="95" mass="11051">MADLMLLKEKPIHSHRSPHLCNNWKKVEKVHRRGFDTVATLLVWTIWKERKKFGVQPTTKIWHEVTKTMTADAALWRLANELVPRARSLAAKIGL</sequence>
<reference evidence="1" key="1">
    <citation type="submission" date="2015-04" db="UniProtKB">
        <authorList>
            <consortium name="EnsemblPlants"/>
        </authorList>
    </citation>
    <scope>IDENTIFICATION</scope>
</reference>
<dbReference type="Gramene" id="OMERI02G26550.1">
    <property type="protein sequence ID" value="OMERI02G26550.1"/>
    <property type="gene ID" value="OMERI02G26550"/>
</dbReference>
<reference evidence="1" key="2">
    <citation type="submission" date="2018-05" db="EMBL/GenBank/DDBJ databases">
        <title>OmerRS3 (Oryza meridionalis Reference Sequence Version 3).</title>
        <authorList>
            <person name="Zhang J."/>
            <person name="Kudrna D."/>
            <person name="Lee S."/>
            <person name="Talag J."/>
            <person name="Welchert J."/>
            <person name="Wing R.A."/>
        </authorList>
    </citation>
    <scope>NUCLEOTIDE SEQUENCE [LARGE SCALE GENOMIC DNA]</scope>
    <source>
        <strain evidence="1">cv. OR44</strain>
    </source>
</reference>
<evidence type="ECO:0000313" key="1">
    <source>
        <dbReference type="EnsemblPlants" id="OMERI02G26550.1"/>
    </source>
</evidence>
<dbReference type="EnsemblPlants" id="OMERI02G26550.1">
    <property type="protein sequence ID" value="OMERI02G26550.1"/>
    <property type="gene ID" value="OMERI02G26550"/>
</dbReference>
<dbReference type="HOGENOM" id="CLU_2376397_0_0_1"/>
<protein>
    <submittedName>
        <fullName evidence="1">Uncharacterized protein</fullName>
    </submittedName>
</protein>
<keyword evidence="2" id="KW-1185">Reference proteome</keyword>
<proteinExistence type="predicted"/>